<protein>
    <submittedName>
        <fullName evidence="1">Uncharacterized protein</fullName>
    </submittedName>
</protein>
<dbReference type="AlphaFoldDB" id="A0A917RJA2"/>
<evidence type="ECO:0000313" key="1">
    <source>
        <dbReference type="EMBL" id="GGL10702.1"/>
    </source>
</evidence>
<dbReference type="Proteomes" id="UP000645217">
    <property type="component" value="Unassembled WGS sequence"/>
</dbReference>
<sequence>MLQKLADKALTMLVPHTRAAATYTRTQFNYVQGEPGSGCESYGNRWRQIHTCTYMDSGKLISCTSWAYYACGCRTRRPVGPDLLVFTDTRRSGPTGLTKSRF</sequence>
<comment type="caution">
    <text evidence="1">The sequence shown here is derived from an EMBL/GenBank/DDBJ whole genome shotgun (WGS) entry which is preliminary data.</text>
</comment>
<evidence type="ECO:0000313" key="2">
    <source>
        <dbReference type="Proteomes" id="UP000645217"/>
    </source>
</evidence>
<accession>A0A917RJA2</accession>
<organism evidence="1 2">
    <name type="scientific">Sphaerisporangium melleum</name>
    <dbReference type="NCBI Taxonomy" id="321316"/>
    <lineage>
        <taxon>Bacteria</taxon>
        <taxon>Bacillati</taxon>
        <taxon>Actinomycetota</taxon>
        <taxon>Actinomycetes</taxon>
        <taxon>Streptosporangiales</taxon>
        <taxon>Streptosporangiaceae</taxon>
        <taxon>Sphaerisporangium</taxon>
    </lineage>
</organism>
<proteinExistence type="predicted"/>
<name>A0A917RJA2_9ACTN</name>
<reference evidence="1" key="2">
    <citation type="submission" date="2020-09" db="EMBL/GenBank/DDBJ databases">
        <authorList>
            <person name="Sun Q."/>
            <person name="Ohkuma M."/>
        </authorList>
    </citation>
    <scope>NUCLEOTIDE SEQUENCE</scope>
    <source>
        <strain evidence="1">JCM 13064</strain>
    </source>
</reference>
<keyword evidence="2" id="KW-1185">Reference proteome</keyword>
<dbReference type="EMBL" id="BMNT01000041">
    <property type="protein sequence ID" value="GGL10702.1"/>
    <property type="molecule type" value="Genomic_DNA"/>
</dbReference>
<dbReference type="RefSeq" id="WP_189166531.1">
    <property type="nucleotide sequence ID" value="NZ_BMNT01000041.1"/>
</dbReference>
<gene>
    <name evidence="1" type="ORF">GCM10007964_61120</name>
</gene>
<reference evidence="1" key="1">
    <citation type="journal article" date="2014" name="Int. J. Syst. Evol. Microbiol.">
        <title>Complete genome sequence of Corynebacterium casei LMG S-19264T (=DSM 44701T), isolated from a smear-ripened cheese.</title>
        <authorList>
            <consortium name="US DOE Joint Genome Institute (JGI-PGF)"/>
            <person name="Walter F."/>
            <person name="Albersmeier A."/>
            <person name="Kalinowski J."/>
            <person name="Ruckert C."/>
        </authorList>
    </citation>
    <scope>NUCLEOTIDE SEQUENCE</scope>
    <source>
        <strain evidence="1">JCM 13064</strain>
    </source>
</reference>